<feature type="chain" id="PRO_5046536369" description="exo-alpha-sialidase" evidence="6">
    <location>
        <begin position="43"/>
        <end position="657"/>
    </location>
</feature>
<dbReference type="PANTHER" id="PTHR10628:SF30">
    <property type="entry name" value="EXO-ALPHA-SIALIDASE"/>
    <property type="match status" value="1"/>
</dbReference>
<feature type="domain" description="Laminin G" evidence="7">
    <location>
        <begin position="463"/>
        <end position="644"/>
    </location>
</feature>
<dbReference type="SMART" id="SM00560">
    <property type="entry name" value="LamGL"/>
    <property type="match status" value="1"/>
</dbReference>
<evidence type="ECO:0000259" key="7">
    <source>
        <dbReference type="PROSITE" id="PS50025"/>
    </source>
</evidence>
<comment type="catalytic activity">
    <reaction evidence="1">
        <text>Hydrolysis of alpha-(2-&gt;3)-, alpha-(2-&gt;6)-, alpha-(2-&gt;8)- glycosidic linkages of terminal sialic acid residues in oligosaccharides, glycoproteins, glycolipids, colominic acid and synthetic substrates.</text>
        <dbReference type="EC" id="3.2.1.18"/>
    </reaction>
</comment>
<dbReference type="EC" id="3.2.1.18" evidence="3"/>
<dbReference type="Pfam" id="PF13385">
    <property type="entry name" value="Laminin_G_3"/>
    <property type="match status" value="1"/>
</dbReference>
<dbReference type="PROSITE" id="PS50025">
    <property type="entry name" value="LAM_G_DOMAIN"/>
    <property type="match status" value="1"/>
</dbReference>
<evidence type="ECO:0000256" key="4">
    <source>
        <dbReference type="ARBA" id="ARBA00022729"/>
    </source>
</evidence>
<keyword evidence="5" id="KW-1015">Disulfide bond</keyword>
<evidence type="ECO:0000256" key="5">
    <source>
        <dbReference type="ARBA" id="ARBA00023157"/>
    </source>
</evidence>
<dbReference type="InterPro" id="IPR036278">
    <property type="entry name" value="Sialidase_sf"/>
</dbReference>
<dbReference type="SUPFAM" id="SSF49899">
    <property type="entry name" value="Concanavalin A-like lectins/glucanases"/>
    <property type="match status" value="1"/>
</dbReference>
<dbReference type="EMBL" id="BMND01000009">
    <property type="protein sequence ID" value="GGN44501.1"/>
    <property type="molecule type" value="Genomic_DNA"/>
</dbReference>
<dbReference type="CDD" id="cd00110">
    <property type="entry name" value="LamG"/>
    <property type="match status" value="1"/>
</dbReference>
<dbReference type="Gene3D" id="2.60.120.200">
    <property type="match status" value="1"/>
</dbReference>
<evidence type="ECO:0000256" key="3">
    <source>
        <dbReference type="ARBA" id="ARBA00012733"/>
    </source>
</evidence>
<gene>
    <name evidence="8" type="ORF">GCM10012285_27110</name>
</gene>
<dbReference type="InterPro" id="IPR011040">
    <property type="entry name" value="Sialidase"/>
</dbReference>
<feature type="signal peptide" evidence="6">
    <location>
        <begin position="1"/>
        <end position="42"/>
    </location>
</feature>
<accession>A0ABQ2JGM0</accession>
<dbReference type="PANTHER" id="PTHR10628">
    <property type="entry name" value="SIALIDASE"/>
    <property type="match status" value="1"/>
</dbReference>
<dbReference type="InterPro" id="IPR026856">
    <property type="entry name" value="Sialidase_fam"/>
</dbReference>
<reference evidence="9" key="1">
    <citation type="journal article" date="2019" name="Int. J. Syst. Evol. Microbiol.">
        <title>The Global Catalogue of Microorganisms (GCM) 10K type strain sequencing project: providing services to taxonomists for standard genome sequencing and annotation.</title>
        <authorList>
            <consortium name="The Broad Institute Genomics Platform"/>
            <consortium name="The Broad Institute Genome Sequencing Center for Infectious Disease"/>
            <person name="Wu L."/>
            <person name="Ma J."/>
        </authorList>
    </citation>
    <scope>NUCLEOTIDE SEQUENCE [LARGE SCALE GENOMIC DNA]</scope>
    <source>
        <strain evidence="9">CGMCC 4.7323</strain>
    </source>
</reference>
<evidence type="ECO:0000256" key="2">
    <source>
        <dbReference type="ARBA" id="ARBA00009348"/>
    </source>
</evidence>
<dbReference type="Proteomes" id="UP000600080">
    <property type="component" value="Unassembled WGS sequence"/>
</dbReference>
<dbReference type="RefSeq" id="WP_189097860.1">
    <property type="nucleotide sequence ID" value="NZ_BMND01000009.1"/>
</dbReference>
<evidence type="ECO:0000313" key="9">
    <source>
        <dbReference type="Proteomes" id="UP000600080"/>
    </source>
</evidence>
<keyword evidence="4 6" id="KW-0732">Signal</keyword>
<dbReference type="InterPro" id="IPR006558">
    <property type="entry name" value="LamG-like"/>
</dbReference>
<dbReference type="InterPro" id="IPR013320">
    <property type="entry name" value="ConA-like_dom_sf"/>
</dbReference>
<comment type="caution">
    <text evidence="8">The sequence shown here is derived from an EMBL/GenBank/DDBJ whole genome shotgun (WGS) entry which is preliminary data.</text>
</comment>
<comment type="similarity">
    <text evidence="2">Belongs to the glycosyl hydrolase 33 family.</text>
</comment>
<organism evidence="8 9">
    <name type="scientific">Streptomyces kronopolitis</name>
    <dbReference type="NCBI Taxonomy" id="1612435"/>
    <lineage>
        <taxon>Bacteria</taxon>
        <taxon>Bacillati</taxon>
        <taxon>Actinomycetota</taxon>
        <taxon>Actinomycetes</taxon>
        <taxon>Kitasatosporales</taxon>
        <taxon>Streptomycetaceae</taxon>
        <taxon>Streptomyces</taxon>
    </lineage>
</organism>
<keyword evidence="9" id="KW-1185">Reference proteome</keyword>
<evidence type="ECO:0000313" key="8">
    <source>
        <dbReference type="EMBL" id="GGN44501.1"/>
    </source>
</evidence>
<sequence>MTSVLRAHPAHRSRPPHRRAAALLAALAATALALLPTAPAQAAPGGAPGATAAATTAPAGGFDQQILFKASREQGYFCFRIPAVVESAQGTLLAFAEGRRHDCGDAGDIDLVLKRSTDGGRTWGPLQVVNRGGGDTHGNPAPVVDRRTGRIVLAETYNKGRTDGLSCDVPCDRTPHLQYSDDDGASWSAPRDLTPAIRPPQWNSWYATGPLHGIQLTHGRHRGRLVVGINSESYAGNRVTANHAALVHSDDGGTTWKVGALDSWPVAADGTFRQKPSEMALLERSDGSVYVNGREQDGTDLGHRTAAVSRDGGASFSAPFRALPDLYTPMVQGSALLLPHSSAAGGRSRTLLAAPADPDRRRTMTIRTSWDEGRTWEGVERGARVTTDWSGYSDLVALSPEVTGLMYEGGAADARDEIRFARFTEAWLGPRRGPDPTTRDTARGARPALVLGGPRGTDGRFGRALSFDGTDGAVRLPFRPSLPLGARDFTCSLWFRYNATTGEQPLLWMGGVGTRSPQVEVEGDPAHGRLVGRLTAVDGAAPAATAQAVTHGAYNDGGWHHLALRRTGGRLLLTVDGGETTVVPDVPGSVSRGSVFGVHLGQKPDGRAQFTGALDEVRVYGRALGDAELAALRTENAAAPGPLVLGLPLDRVRGAGR</sequence>
<dbReference type="InterPro" id="IPR001791">
    <property type="entry name" value="Laminin_G"/>
</dbReference>
<dbReference type="GeneID" id="301548490"/>
<protein>
    <recommendedName>
        <fullName evidence="3">exo-alpha-sialidase</fullName>
        <ecNumber evidence="3">3.2.1.18</ecNumber>
    </recommendedName>
</protein>
<dbReference type="SUPFAM" id="SSF50939">
    <property type="entry name" value="Sialidases"/>
    <property type="match status" value="1"/>
</dbReference>
<dbReference type="Pfam" id="PF13088">
    <property type="entry name" value="BNR_2"/>
    <property type="match status" value="1"/>
</dbReference>
<dbReference type="Gene3D" id="2.120.10.10">
    <property type="match status" value="1"/>
</dbReference>
<evidence type="ECO:0000256" key="1">
    <source>
        <dbReference type="ARBA" id="ARBA00000427"/>
    </source>
</evidence>
<name>A0ABQ2JGM0_9ACTN</name>
<evidence type="ECO:0000256" key="6">
    <source>
        <dbReference type="SAM" id="SignalP"/>
    </source>
</evidence>
<dbReference type="CDD" id="cd15482">
    <property type="entry name" value="Sialidase_non-viral"/>
    <property type="match status" value="1"/>
</dbReference>
<proteinExistence type="inferred from homology"/>
<dbReference type="SMART" id="SM00282">
    <property type="entry name" value="LamG"/>
    <property type="match status" value="1"/>
</dbReference>